<comment type="caution">
    <text evidence="2">The sequence shown here is derived from an EMBL/GenBank/DDBJ whole genome shotgun (WGS) entry which is preliminary data.</text>
</comment>
<name>A0A1F8DVE2_9BACT</name>
<feature type="transmembrane region" description="Helical" evidence="1">
    <location>
        <begin position="61"/>
        <end position="79"/>
    </location>
</feature>
<dbReference type="STRING" id="1802555.A2755_00405"/>
<reference evidence="2 3" key="1">
    <citation type="journal article" date="2016" name="Nat. Commun.">
        <title>Thousands of microbial genomes shed light on interconnected biogeochemical processes in an aquifer system.</title>
        <authorList>
            <person name="Anantharaman K."/>
            <person name="Brown C.T."/>
            <person name="Hug L.A."/>
            <person name="Sharon I."/>
            <person name="Castelle C.J."/>
            <person name="Probst A.J."/>
            <person name="Thomas B.C."/>
            <person name="Singh A."/>
            <person name="Wilkins M.J."/>
            <person name="Karaoz U."/>
            <person name="Brodie E.L."/>
            <person name="Williams K.H."/>
            <person name="Hubbard S.S."/>
            <person name="Banfield J.F."/>
        </authorList>
    </citation>
    <scope>NUCLEOTIDE SEQUENCE [LARGE SCALE GENOMIC DNA]</scope>
</reference>
<feature type="transmembrane region" description="Helical" evidence="1">
    <location>
        <begin position="142"/>
        <end position="161"/>
    </location>
</feature>
<protein>
    <submittedName>
        <fullName evidence="2">Uncharacterized protein</fullName>
    </submittedName>
</protein>
<feature type="transmembrane region" description="Helical" evidence="1">
    <location>
        <begin position="37"/>
        <end position="55"/>
    </location>
</feature>
<dbReference type="Proteomes" id="UP000177029">
    <property type="component" value="Unassembled WGS sequence"/>
</dbReference>
<evidence type="ECO:0000313" key="3">
    <source>
        <dbReference type="Proteomes" id="UP000177029"/>
    </source>
</evidence>
<proteinExistence type="predicted"/>
<feature type="transmembrane region" description="Helical" evidence="1">
    <location>
        <begin position="86"/>
        <end position="107"/>
    </location>
</feature>
<gene>
    <name evidence="2" type="ORF">A2755_00405</name>
</gene>
<accession>A0A1F8DVE2</accession>
<dbReference type="AlphaFoldDB" id="A0A1F8DVE2"/>
<organism evidence="2 3">
    <name type="scientific">Candidatus Wolfebacteria bacterium RIFCSPHIGHO2_01_FULL_48_22</name>
    <dbReference type="NCBI Taxonomy" id="1802555"/>
    <lineage>
        <taxon>Bacteria</taxon>
        <taxon>Candidatus Wolfeibacteriota</taxon>
    </lineage>
</organism>
<feature type="transmembrane region" description="Helical" evidence="1">
    <location>
        <begin position="12"/>
        <end position="30"/>
    </location>
</feature>
<keyword evidence="1" id="KW-0812">Transmembrane</keyword>
<keyword evidence="1" id="KW-1133">Transmembrane helix</keyword>
<dbReference type="EMBL" id="MGIP01000001">
    <property type="protein sequence ID" value="OGM92544.1"/>
    <property type="molecule type" value="Genomic_DNA"/>
</dbReference>
<evidence type="ECO:0000256" key="1">
    <source>
        <dbReference type="SAM" id="Phobius"/>
    </source>
</evidence>
<sequence length="162" mass="17861">MLTVEDVPQNIVTWILWFLLDVVVMLSIIASGNKRPWLAMSFVFGAFSVSLILISKGMWKWGLVETLAVSGCVFSLIVWKAIGPKAAIIASTMAMLIAGLPATYDAWMFPNPASWWLWTGVAFGGLLNIFGAKGWTIQDSFLPIGSFLYNILMTVLVLRTTI</sequence>
<keyword evidence="1" id="KW-0472">Membrane</keyword>
<feature type="transmembrane region" description="Helical" evidence="1">
    <location>
        <begin position="113"/>
        <end position="130"/>
    </location>
</feature>
<evidence type="ECO:0000313" key="2">
    <source>
        <dbReference type="EMBL" id="OGM92544.1"/>
    </source>
</evidence>